<evidence type="ECO:0000313" key="1">
    <source>
        <dbReference type="EMBL" id="CAI6364260.1"/>
    </source>
</evidence>
<dbReference type="EMBL" id="CARXXK010000003">
    <property type="protein sequence ID" value="CAI6364260.1"/>
    <property type="molecule type" value="Genomic_DNA"/>
</dbReference>
<reference evidence="1 2" key="1">
    <citation type="submission" date="2023-01" db="EMBL/GenBank/DDBJ databases">
        <authorList>
            <person name="Whitehead M."/>
        </authorList>
    </citation>
    <scope>NUCLEOTIDE SEQUENCE [LARGE SCALE GENOMIC DNA]</scope>
</reference>
<name>A0AAV0X7F8_9HEMI</name>
<accession>A0AAV0X7F8</accession>
<protein>
    <submittedName>
        <fullName evidence="1">Uncharacterized protein</fullName>
    </submittedName>
</protein>
<evidence type="ECO:0000313" key="2">
    <source>
        <dbReference type="Proteomes" id="UP001160148"/>
    </source>
</evidence>
<sequence>MRPLSTYYSQEVNLYLVNHPGRVITIHDIGKIFGLSYNISATISNAVSGFKKAGIVPYNLNIFSDFDFMAASITETPYLPYISNTVNQIITGEITLLPNTTIQLTNL</sequence>
<comment type="caution">
    <text evidence="1">The sequence shown here is derived from an EMBL/GenBank/DDBJ whole genome shotgun (WGS) entry which is preliminary data.</text>
</comment>
<proteinExistence type="predicted"/>
<keyword evidence="2" id="KW-1185">Reference proteome</keyword>
<organism evidence="1 2">
    <name type="scientific">Macrosiphum euphorbiae</name>
    <name type="common">potato aphid</name>
    <dbReference type="NCBI Taxonomy" id="13131"/>
    <lineage>
        <taxon>Eukaryota</taxon>
        <taxon>Metazoa</taxon>
        <taxon>Ecdysozoa</taxon>
        <taxon>Arthropoda</taxon>
        <taxon>Hexapoda</taxon>
        <taxon>Insecta</taxon>
        <taxon>Pterygota</taxon>
        <taxon>Neoptera</taxon>
        <taxon>Paraneoptera</taxon>
        <taxon>Hemiptera</taxon>
        <taxon>Sternorrhyncha</taxon>
        <taxon>Aphidomorpha</taxon>
        <taxon>Aphidoidea</taxon>
        <taxon>Aphididae</taxon>
        <taxon>Macrosiphini</taxon>
        <taxon>Macrosiphum</taxon>
    </lineage>
</organism>
<dbReference type="AlphaFoldDB" id="A0AAV0X7F8"/>
<gene>
    <name evidence="1" type="ORF">MEUPH1_LOCUS19110</name>
</gene>
<dbReference type="Proteomes" id="UP001160148">
    <property type="component" value="Unassembled WGS sequence"/>
</dbReference>